<protein>
    <submittedName>
        <fullName evidence="1">Uncharacterized protein</fullName>
    </submittedName>
</protein>
<evidence type="ECO:0000313" key="1">
    <source>
        <dbReference type="EMBL" id="KIL80387.1"/>
    </source>
</evidence>
<name>A0ABR5B062_BACBA</name>
<keyword evidence="2" id="KW-1185">Reference proteome</keyword>
<accession>A0ABR5B062</accession>
<evidence type="ECO:0000313" key="2">
    <source>
        <dbReference type="Proteomes" id="UP000031982"/>
    </source>
</evidence>
<proteinExistence type="predicted"/>
<gene>
    <name evidence="1" type="ORF">SD77_0235</name>
</gene>
<reference evidence="1 2" key="1">
    <citation type="submission" date="2015-01" db="EMBL/GenBank/DDBJ databases">
        <title>Genome Assembly of Bacillus badius MTCC 1458.</title>
        <authorList>
            <person name="Verma A."/>
            <person name="Khatri I."/>
            <person name="Mual P."/>
            <person name="Subramanian S."/>
            <person name="Krishnamurthi S."/>
        </authorList>
    </citation>
    <scope>NUCLEOTIDE SEQUENCE [LARGE SCALE GENOMIC DNA]</scope>
    <source>
        <strain evidence="1 2">MTCC 1458</strain>
    </source>
</reference>
<dbReference type="Proteomes" id="UP000031982">
    <property type="component" value="Unassembled WGS sequence"/>
</dbReference>
<sequence length="144" mass="16570">MAQTIWKEAALEWTNNCSLHVYDPSIGAYRLIASLGEAKKLIKQSSEPFIRTIAAVYAFSLTAMRSTYTEIEIFTAKLEREARQFKKWLAYSPPVVELFDHLLETSKKSQSINGIKTDIYHEAIRLSIQLEDRFGIKENLKRQA</sequence>
<comment type="caution">
    <text evidence="1">The sequence shown here is derived from an EMBL/GenBank/DDBJ whole genome shotgun (WGS) entry which is preliminary data.</text>
</comment>
<dbReference type="RefSeq" id="WP_041099646.1">
    <property type="nucleotide sequence ID" value="NZ_JARTHD010000068.1"/>
</dbReference>
<dbReference type="EMBL" id="JXLP01000001">
    <property type="protein sequence ID" value="KIL80387.1"/>
    <property type="molecule type" value="Genomic_DNA"/>
</dbReference>
<organism evidence="1 2">
    <name type="scientific">Bacillus badius</name>
    <dbReference type="NCBI Taxonomy" id="1455"/>
    <lineage>
        <taxon>Bacteria</taxon>
        <taxon>Bacillati</taxon>
        <taxon>Bacillota</taxon>
        <taxon>Bacilli</taxon>
        <taxon>Bacillales</taxon>
        <taxon>Bacillaceae</taxon>
        <taxon>Pseudobacillus</taxon>
    </lineage>
</organism>